<comment type="caution">
    <text evidence="3">The sequence shown here is derived from an EMBL/GenBank/DDBJ whole genome shotgun (WGS) entry which is preliminary data.</text>
</comment>
<dbReference type="Gene3D" id="3.30.300.30">
    <property type="match status" value="1"/>
</dbReference>
<name>A0ABW6NH25_9NOCA</name>
<dbReference type="InterPro" id="IPR050237">
    <property type="entry name" value="ATP-dep_AMP-bd_enzyme"/>
</dbReference>
<proteinExistence type="predicted"/>
<dbReference type="RefSeq" id="WP_387251225.1">
    <property type="nucleotide sequence ID" value="NZ_JBIALX010000005.1"/>
</dbReference>
<dbReference type="InterPro" id="IPR000873">
    <property type="entry name" value="AMP-dep_synth/lig_dom"/>
</dbReference>
<dbReference type="InterPro" id="IPR042099">
    <property type="entry name" value="ANL_N_sf"/>
</dbReference>
<dbReference type="InterPro" id="IPR020845">
    <property type="entry name" value="AMP-binding_CS"/>
</dbReference>
<dbReference type="EMBL" id="JBIALX010000005">
    <property type="protein sequence ID" value="MFF0454353.1"/>
    <property type="molecule type" value="Genomic_DNA"/>
</dbReference>
<accession>A0ABW6NH25</accession>
<gene>
    <name evidence="3" type="ORF">ACFYTH_13380</name>
</gene>
<evidence type="ECO:0000313" key="3">
    <source>
        <dbReference type="EMBL" id="MFF0454353.1"/>
    </source>
</evidence>
<evidence type="ECO:0000259" key="2">
    <source>
        <dbReference type="Pfam" id="PF13193"/>
    </source>
</evidence>
<evidence type="ECO:0000313" key="4">
    <source>
        <dbReference type="Proteomes" id="UP001601521"/>
    </source>
</evidence>
<dbReference type="InterPro" id="IPR025110">
    <property type="entry name" value="AMP-bd_C"/>
</dbReference>
<reference evidence="3 4" key="1">
    <citation type="submission" date="2024-10" db="EMBL/GenBank/DDBJ databases">
        <title>The Natural Products Discovery Center: Release of the First 8490 Sequenced Strains for Exploring Actinobacteria Biosynthetic Diversity.</title>
        <authorList>
            <person name="Kalkreuter E."/>
            <person name="Kautsar S.A."/>
            <person name="Yang D."/>
            <person name="Bader C.D."/>
            <person name="Teijaro C.N."/>
            <person name="Fluegel L."/>
            <person name="Davis C.M."/>
            <person name="Simpson J.R."/>
            <person name="Lauterbach L."/>
            <person name="Steele A.D."/>
            <person name="Gui C."/>
            <person name="Meng S."/>
            <person name="Li G."/>
            <person name="Viehrig K."/>
            <person name="Ye F."/>
            <person name="Su P."/>
            <person name="Kiefer A.F."/>
            <person name="Nichols A."/>
            <person name="Cepeda A.J."/>
            <person name="Yan W."/>
            <person name="Fan B."/>
            <person name="Jiang Y."/>
            <person name="Adhikari A."/>
            <person name="Zheng C.-J."/>
            <person name="Schuster L."/>
            <person name="Cowan T.M."/>
            <person name="Smanski M.J."/>
            <person name="Chevrette M.G."/>
            <person name="De Carvalho L.P.S."/>
            <person name="Shen B."/>
        </authorList>
    </citation>
    <scope>NUCLEOTIDE SEQUENCE [LARGE SCALE GENOMIC DNA]</scope>
    <source>
        <strain evidence="3 4">NPDC004550</strain>
    </source>
</reference>
<dbReference type="PANTHER" id="PTHR43767">
    <property type="entry name" value="LONG-CHAIN-FATTY-ACID--COA LIGASE"/>
    <property type="match status" value="1"/>
</dbReference>
<dbReference type="Gene3D" id="3.40.50.12780">
    <property type="entry name" value="N-terminal domain of ligase-like"/>
    <property type="match status" value="1"/>
</dbReference>
<feature type="domain" description="AMP-dependent synthetase/ligase" evidence="1">
    <location>
        <begin position="16"/>
        <end position="373"/>
    </location>
</feature>
<dbReference type="PROSITE" id="PS00455">
    <property type="entry name" value="AMP_BINDING"/>
    <property type="match status" value="1"/>
</dbReference>
<dbReference type="Pfam" id="PF00501">
    <property type="entry name" value="AMP-binding"/>
    <property type="match status" value="1"/>
</dbReference>
<dbReference type="InterPro" id="IPR045851">
    <property type="entry name" value="AMP-bd_C_sf"/>
</dbReference>
<dbReference type="Proteomes" id="UP001601521">
    <property type="component" value="Unassembled WGS sequence"/>
</dbReference>
<organism evidence="3 4">
    <name type="scientific">Nocardia africana</name>
    <dbReference type="NCBI Taxonomy" id="134964"/>
    <lineage>
        <taxon>Bacteria</taxon>
        <taxon>Bacillati</taxon>
        <taxon>Actinomycetota</taxon>
        <taxon>Actinomycetes</taxon>
        <taxon>Mycobacteriales</taxon>
        <taxon>Nocardiaceae</taxon>
        <taxon>Nocardia</taxon>
    </lineage>
</organism>
<dbReference type="Pfam" id="PF13193">
    <property type="entry name" value="AMP-binding_C"/>
    <property type="match status" value="1"/>
</dbReference>
<keyword evidence="4" id="KW-1185">Reference proteome</keyword>
<sequence>MLSDDGRSYAEILLHTLAKNPDEIAVQWSGGILRRGDIVRGVTDTARALRARGVRSGAVVAVLAESNSPVMLVARYAANLLGAAVVYLRSSNAASSVRPLPVDQQSQLVAETLPRVLVTDDAHAEAGRALTDPHAGAIAVLAVGAQPVPGGADSGELPTGAAPFDPEELATITYTSGTTGRPKGICRSYRAWTHAIRTMAMSADTVLLVTTPLSHTVGPMADAALLCGARLRVLAGFTPEGVLDAIENDRVTRVFWATPQVYALLDHPRVAQADLSSLRTLMYGGIPASPARLRQAVDVLGPVLVQSYGTTECWEICSLSPDDHRHPRLLHTVGRPSPGVSVVIRDLDTGRPAGDGEVGELCVRSDGVLTRYFGDPDRTAAVLRDGWYHTGDLGFRDPDGYLHLVDRAANMIKHNGVKVFPAEVQTVLTTHPAVAQAAVFGVRDADDVEHVYAVVVPRGDAQVDGAGLRDYVGTLMSPLHAPAAVEFRAELPTIGSGKIDVQRLRSEARPVG</sequence>
<feature type="domain" description="AMP-binding enzyme C-terminal" evidence="2">
    <location>
        <begin position="423"/>
        <end position="498"/>
    </location>
</feature>
<dbReference type="PANTHER" id="PTHR43767:SF7">
    <property type="entry name" value="MEDIUM_LONG-CHAIN-FATTY-ACID--COA LIGASE FADD8"/>
    <property type="match status" value="1"/>
</dbReference>
<evidence type="ECO:0000259" key="1">
    <source>
        <dbReference type="Pfam" id="PF00501"/>
    </source>
</evidence>
<protein>
    <submittedName>
        <fullName evidence="3">AMP-binding protein</fullName>
    </submittedName>
</protein>
<dbReference type="SUPFAM" id="SSF56801">
    <property type="entry name" value="Acetyl-CoA synthetase-like"/>
    <property type="match status" value="1"/>
</dbReference>